<proteinExistence type="predicted"/>
<evidence type="ECO:0000256" key="1">
    <source>
        <dbReference type="PROSITE-ProRule" id="PRU00352"/>
    </source>
</evidence>
<evidence type="ECO:0000313" key="5">
    <source>
        <dbReference type="Proteomes" id="UP000683360"/>
    </source>
</evidence>
<reference evidence="4" key="1">
    <citation type="submission" date="2021-03" db="EMBL/GenBank/DDBJ databases">
        <authorList>
            <person name="Bekaert M."/>
        </authorList>
    </citation>
    <scope>NUCLEOTIDE SEQUENCE</scope>
</reference>
<dbReference type="AlphaFoldDB" id="A0A8S3UTG5"/>
<keyword evidence="5" id="KW-1185">Reference proteome</keyword>
<keyword evidence="2" id="KW-0732">Signal</keyword>
<comment type="caution">
    <text evidence="1">Lacks conserved residue(s) required for the propagation of feature annotation.</text>
</comment>
<feature type="domain" description="Sema" evidence="3">
    <location>
        <begin position="4"/>
        <end position="208"/>
    </location>
</feature>
<name>A0A8S3UTG5_MYTED</name>
<dbReference type="InterPro" id="IPR031148">
    <property type="entry name" value="Plexin"/>
</dbReference>
<dbReference type="InterPro" id="IPR036352">
    <property type="entry name" value="Semap_dom_sf"/>
</dbReference>
<comment type="caution">
    <text evidence="4">The sequence shown here is derived from an EMBL/GenBank/DDBJ whole genome shotgun (WGS) entry which is preliminary data.</text>
</comment>
<dbReference type="Gene3D" id="2.130.10.10">
    <property type="entry name" value="YVTN repeat-like/Quinoprotein amine dehydrogenase"/>
    <property type="match status" value="1"/>
</dbReference>
<dbReference type="InterPro" id="IPR001627">
    <property type="entry name" value="Semap_dom"/>
</dbReference>
<dbReference type="GO" id="GO:0002116">
    <property type="term" value="C:semaphorin receptor complex"/>
    <property type="evidence" value="ECO:0007669"/>
    <property type="project" value="TreeGrafter"/>
</dbReference>
<dbReference type="GO" id="GO:0030334">
    <property type="term" value="P:regulation of cell migration"/>
    <property type="evidence" value="ECO:0007669"/>
    <property type="project" value="TreeGrafter"/>
</dbReference>
<feature type="chain" id="PRO_5035762098" evidence="2">
    <location>
        <begin position="20"/>
        <end position="208"/>
    </location>
</feature>
<dbReference type="InterPro" id="IPR015943">
    <property type="entry name" value="WD40/YVTN_repeat-like_dom_sf"/>
</dbReference>
<sequence length="208" mass="24084">MNIRLAVTFLVVGNLTTHAFNQNYTLPTKYSPLSKLIINEERKSLYIGGKNTLLHFDLDLRLKKQDIIGPVNDSKQCKPFDNSCIYIRYRTVNNHISILKSFRNSLIVCGTARQGICYMYNASDINLKNHFNEYNNKNYLGSENSSVMLVTKDKDGIDMFFIGQSFDGRKADYFYNEFATLDTSNFMNNWNFNLYRAHTHLSVQPITE</sequence>
<evidence type="ECO:0000259" key="3">
    <source>
        <dbReference type="PROSITE" id="PS51004"/>
    </source>
</evidence>
<dbReference type="GO" id="GO:0007162">
    <property type="term" value="P:negative regulation of cell adhesion"/>
    <property type="evidence" value="ECO:0007669"/>
    <property type="project" value="TreeGrafter"/>
</dbReference>
<organism evidence="4 5">
    <name type="scientific">Mytilus edulis</name>
    <name type="common">Blue mussel</name>
    <dbReference type="NCBI Taxonomy" id="6550"/>
    <lineage>
        <taxon>Eukaryota</taxon>
        <taxon>Metazoa</taxon>
        <taxon>Spiralia</taxon>
        <taxon>Lophotrochozoa</taxon>
        <taxon>Mollusca</taxon>
        <taxon>Bivalvia</taxon>
        <taxon>Autobranchia</taxon>
        <taxon>Pteriomorphia</taxon>
        <taxon>Mytilida</taxon>
        <taxon>Mytiloidea</taxon>
        <taxon>Mytilidae</taxon>
        <taxon>Mytilinae</taxon>
        <taxon>Mytilus</taxon>
    </lineage>
</organism>
<dbReference type="PROSITE" id="PS51004">
    <property type="entry name" value="SEMA"/>
    <property type="match status" value="1"/>
</dbReference>
<feature type="signal peptide" evidence="2">
    <location>
        <begin position="1"/>
        <end position="19"/>
    </location>
</feature>
<accession>A0A8S3UTG5</accession>
<dbReference type="GO" id="GO:0008360">
    <property type="term" value="P:regulation of cell shape"/>
    <property type="evidence" value="ECO:0007669"/>
    <property type="project" value="TreeGrafter"/>
</dbReference>
<dbReference type="Proteomes" id="UP000683360">
    <property type="component" value="Unassembled WGS sequence"/>
</dbReference>
<dbReference type="SUPFAM" id="SSF101912">
    <property type="entry name" value="Sema domain"/>
    <property type="match status" value="1"/>
</dbReference>
<dbReference type="OrthoDB" id="9988752at2759"/>
<dbReference type="GO" id="GO:0050772">
    <property type="term" value="P:positive regulation of axonogenesis"/>
    <property type="evidence" value="ECO:0007669"/>
    <property type="project" value="TreeGrafter"/>
</dbReference>
<dbReference type="GO" id="GO:0017154">
    <property type="term" value="F:semaphorin receptor activity"/>
    <property type="evidence" value="ECO:0007669"/>
    <property type="project" value="InterPro"/>
</dbReference>
<dbReference type="GO" id="GO:0005886">
    <property type="term" value="C:plasma membrane"/>
    <property type="evidence" value="ECO:0007669"/>
    <property type="project" value="TreeGrafter"/>
</dbReference>
<dbReference type="EMBL" id="CAJPWZ010002951">
    <property type="protein sequence ID" value="CAG2248818.1"/>
    <property type="molecule type" value="Genomic_DNA"/>
</dbReference>
<gene>
    <name evidence="4" type="ORF">MEDL_60660</name>
</gene>
<protein>
    <submittedName>
        <fullName evidence="4">PLXNB</fullName>
    </submittedName>
</protein>
<evidence type="ECO:0000256" key="2">
    <source>
        <dbReference type="SAM" id="SignalP"/>
    </source>
</evidence>
<dbReference type="PANTHER" id="PTHR22625">
    <property type="entry name" value="PLEXIN"/>
    <property type="match status" value="1"/>
</dbReference>
<dbReference type="PANTHER" id="PTHR22625:SF44">
    <property type="entry name" value="PLEXIN-B"/>
    <property type="match status" value="1"/>
</dbReference>
<evidence type="ECO:0000313" key="4">
    <source>
        <dbReference type="EMBL" id="CAG2248818.1"/>
    </source>
</evidence>